<feature type="compositionally biased region" description="Basic and acidic residues" evidence="1">
    <location>
        <begin position="133"/>
        <end position="184"/>
    </location>
</feature>
<accession>A0A5C6MAI4</accession>
<sequence length="184" mass="19579">MEALFNLFTSLVDVFQALLNLVVSVVLVLIPWLPLLAWLAFFSLAVNWAKAYPILRRGGILGVLLLMVVAVLVWGSVAPPEGGKHYLLGMAVSNFTGKFIYVTMLTCMALMCGSAQLSGAFGSLAVFPEAPAEDDHHGHDGHGHDSHGHDSHGHDSHGHASHGHGDHGHGDHGHGDHGHAVHAH</sequence>
<comment type="caution">
    <text evidence="3">The sequence shown here is derived from an EMBL/GenBank/DDBJ whole genome shotgun (WGS) entry which is preliminary data.</text>
</comment>
<evidence type="ECO:0000256" key="2">
    <source>
        <dbReference type="SAM" id="Phobius"/>
    </source>
</evidence>
<evidence type="ECO:0000256" key="1">
    <source>
        <dbReference type="SAM" id="MobiDB-lite"/>
    </source>
</evidence>
<proteinExistence type="predicted"/>
<keyword evidence="2" id="KW-0812">Transmembrane</keyword>
<feature type="transmembrane region" description="Helical" evidence="2">
    <location>
        <begin position="58"/>
        <end position="79"/>
    </location>
</feature>
<protein>
    <submittedName>
        <fullName evidence="3">Uncharacterized protein</fullName>
    </submittedName>
</protein>
<evidence type="ECO:0000313" key="4">
    <source>
        <dbReference type="Proteomes" id="UP000321083"/>
    </source>
</evidence>
<organism evidence="3 4">
    <name type="scientific">Planctomyces bekefii</name>
    <dbReference type="NCBI Taxonomy" id="1653850"/>
    <lineage>
        <taxon>Bacteria</taxon>
        <taxon>Pseudomonadati</taxon>
        <taxon>Planctomycetota</taxon>
        <taxon>Planctomycetia</taxon>
        <taxon>Planctomycetales</taxon>
        <taxon>Planctomycetaceae</taxon>
        <taxon>Planctomyces</taxon>
    </lineage>
</organism>
<evidence type="ECO:0000313" key="3">
    <source>
        <dbReference type="EMBL" id="TWW11780.1"/>
    </source>
</evidence>
<dbReference type="EMBL" id="SRHE01000046">
    <property type="protein sequence ID" value="TWW11780.1"/>
    <property type="molecule type" value="Genomic_DNA"/>
</dbReference>
<keyword evidence="4" id="KW-1185">Reference proteome</keyword>
<keyword evidence="2" id="KW-0472">Membrane</keyword>
<dbReference type="AlphaFoldDB" id="A0A5C6MAI4"/>
<feature type="region of interest" description="Disordered" evidence="1">
    <location>
        <begin position="132"/>
        <end position="184"/>
    </location>
</feature>
<dbReference type="Proteomes" id="UP000321083">
    <property type="component" value="Unassembled WGS sequence"/>
</dbReference>
<name>A0A5C6MAI4_9PLAN</name>
<keyword evidence="2" id="KW-1133">Transmembrane helix</keyword>
<reference evidence="3 4" key="1">
    <citation type="submission" date="2019-08" db="EMBL/GenBank/DDBJ databases">
        <title>100 year-old enigma solved: identification of Planctomyces bekefii, the type genus and species of the phylum Planctomycetes.</title>
        <authorList>
            <person name="Svetlana D.N."/>
            <person name="Overmann J."/>
        </authorList>
    </citation>
    <scope>NUCLEOTIDE SEQUENCE [LARGE SCALE GENOMIC DNA]</scope>
    <source>
        <strain evidence="3">Phe10_nw2017</strain>
    </source>
</reference>
<gene>
    <name evidence="3" type="ORF">E3A20_04130</name>
</gene>
<feature type="transmembrane region" description="Helical" evidence="2">
    <location>
        <begin position="99"/>
        <end position="127"/>
    </location>
</feature>
<reference evidence="3 4" key="2">
    <citation type="submission" date="2019-08" db="EMBL/GenBank/DDBJ databases">
        <authorList>
            <person name="Henke P."/>
        </authorList>
    </citation>
    <scope>NUCLEOTIDE SEQUENCE [LARGE SCALE GENOMIC DNA]</scope>
    <source>
        <strain evidence="3">Phe10_nw2017</strain>
    </source>
</reference>
<feature type="transmembrane region" description="Helical" evidence="2">
    <location>
        <begin position="20"/>
        <end position="46"/>
    </location>
</feature>